<keyword evidence="2" id="KW-1185">Reference proteome</keyword>
<gene>
    <name evidence="1" type="ORF">SSX86_024556</name>
</gene>
<protein>
    <submittedName>
        <fullName evidence="1">Uncharacterized protein</fullName>
    </submittedName>
</protein>
<dbReference type="Proteomes" id="UP001408789">
    <property type="component" value="Unassembled WGS sequence"/>
</dbReference>
<name>A0AAP0CPV8_9ASTR</name>
<proteinExistence type="predicted"/>
<evidence type="ECO:0000313" key="2">
    <source>
        <dbReference type="Proteomes" id="UP001408789"/>
    </source>
</evidence>
<evidence type="ECO:0000313" key="1">
    <source>
        <dbReference type="EMBL" id="KAK9057189.1"/>
    </source>
</evidence>
<dbReference type="AlphaFoldDB" id="A0AAP0CPV8"/>
<dbReference type="EMBL" id="JBCNJP010000024">
    <property type="protein sequence ID" value="KAK9057189.1"/>
    <property type="molecule type" value="Genomic_DNA"/>
</dbReference>
<organism evidence="1 2">
    <name type="scientific">Deinandra increscens subsp. villosa</name>
    <dbReference type="NCBI Taxonomy" id="3103831"/>
    <lineage>
        <taxon>Eukaryota</taxon>
        <taxon>Viridiplantae</taxon>
        <taxon>Streptophyta</taxon>
        <taxon>Embryophyta</taxon>
        <taxon>Tracheophyta</taxon>
        <taxon>Spermatophyta</taxon>
        <taxon>Magnoliopsida</taxon>
        <taxon>eudicotyledons</taxon>
        <taxon>Gunneridae</taxon>
        <taxon>Pentapetalae</taxon>
        <taxon>asterids</taxon>
        <taxon>campanulids</taxon>
        <taxon>Asterales</taxon>
        <taxon>Asteraceae</taxon>
        <taxon>Asteroideae</taxon>
        <taxon>Heliantheae alliance</taxon>
        <taxon>Madieae</taxon>
        <taxon>Madiinae</taxon>
        <taxon>Deinandra</taxon>
    </lineage>
</organism>
<comment type="caution">
    <text evidence="1">The sequence shown here is derived from an EMBL/GenBank/DDBJ whole genome shotgun (WGS) entry which is preliminary data.</text>
</comment>
<reference evidence="1 2" key="1">
    <citation type="submission" date="2024-04" db="EMBL/GenBank/DDBJ databases">
        <title>The reference genome of an endangered Asteraceae, Deinandra increscens subsp. villosa, native to the Central Coast of California.</title>
        <authorList>
            <person name="Guilliams M."/>
            <person name="Hasenstab-Lehman K."/>
            <person name="Meyer R."/>
            <person name="Mcevoy S."/>
        </authorList>
    </citation>
    <scope>NUCLEOTIDE SEQUENCE [LARGE SCALE GENOMIC DNA]</scope>
    <source>
        <tissue evidence="1">Leaf</tissue>
    </source>
</reference>
<sequence>MAWQCTFPPTIVPPSCQRSSLYRRLDPIPPPSLNFVSFTETLTEDDRFGNGDVVVVRYGGRQRRSAFVRGFSTVVSLLFQADRELLRRGYKPEAVFFGDFKEA</sequence>
<accession>A0AAP0CPV8</accession>